<gene>
    <name evidence="2" type="ORF">O181_014121</name>
</gene>
<organism evidence="2 3">
    <name type="scientific">Austropuccinia psidii MF-1</name>
    <dbReference type="NCBI Taxonomy" id="1389203"/>
    <lineage>
        <taxon>Eukaryota</taxon>
        <taxon>Fungi</taxon>
        <taxon>Dikarya</taxon>
        <taxon>Basidiomycota</taxon>
        <taxon>Pucciniomycotina</taxon>
        <taxon>Pucciniomycetes</taxon>
        <taxon>Pucciniales</taxon>
        <taxon>Sphaerophragmiaceae</taxon>
        <taxon>Austropuccinia</taxon>
    </lineage>
</organism>
<comment type="caution">
    <text evidence="2">The sequence shown here is derived from an EMBL/GenBank/DDBJ whole genome shotgun (WGS) entry which is preliminary data.</text>
</comment>
<evidence type="ECO:0000313" key="3">
    <source>
        <dbReference type="Proteomes" id="UP000765509"/>
    </source>
</evidence>
<evidence type="ECO:0000256" key="1">
    <source>
        <dbReference type="SAM" id="Coils"/>
    </source>
</evidence>
<reference evidence="2" key="1">
    <citation type="submission" date="2021-03" db="EMBL/GenBank/DDBJ databases">
        <title>Draft genome sequence of rust myrtle Austropuccinia psidii MF-1, a brazilian biotype.</title>
        <authorList>
            <person name="Quecine M.C."/>
            <person name="Pachon D.M.R."/>
            <person name="Bonatelli M.L."/>
            <person name="Correr F.H."/>
            <person name="Franceschini L.M."/>
            <person name="Leite T.F."/>
            <person name="Margarido G.R.A."/>
            <person name="Almeida C.A."/>
            <person name="Ferrarezi J.A."/>
            <person name="Labate C.A."/>
        </authorList>
    </citation>
    <scope>NUCLEOTIDE SEQUENCE</scope>
    <source>
        <strain evidence="2">MF-1</strain>
    </source>
</reference>
<keyword evidence="1" id="KW-0175">Coiled coil</keyword>
<name>A0A9Q3BXK5_9BASI</name>
<dbReference type="EMBL" id="AVOT02003727">
    <property type="protein sequence ID" value="MBW0474406.1"/>
    <property type="molecule type" value="Genomic_DNA"/>
</dbReference>
<accession>A0A9Q3BXK5</accession>
<sequence length="81" mass="9372">MGNKRSNLASNWAKLGEGFQKICFKDLMVITKGWNPNRKLKLLEEREARIRENEATIQALEGQLNQTEYTMIFLDSQGVKQ</sequence>
<dbReference type="AlphaFoldDB" id="A0A9Q3BXK5"/>
<keyword evidence="3" id="KW-1185">Reference proteome</keyword>
<protein>
    <submittedName>
        <fullName evidence="2">Uncharacterized protein</fullName>
    </submittedName>
</protein>
<evidence type="ECO:0000313" key="2">
    <source>
        <dbReference type="EMBL" id="MBW0474406.1"/>
    </source>
</evidence>
<proteinExistence type="predicted"/>
<feature type="coiled-coil region" evidence="1">
    <location>
        <begin position="43"/>
        <end position="70"/>
    </location>
</feature>
<dbReference type="Proteomes" id="UP000765509">
    <property type="component" value="Unassembled WGS sequence"/>
</dbReference>